<keyword evidence="3" id="KW-1185">Reference proteome</keyword>
<evidence type="ECO:0000313" key="2">
    <source>
        <dbReference type="EMBL" id="VDK18660.1"/>
    </source>
</evidence>
<dbReference type="InterPro" id="IPR039844">
    <property type="entry name" value="URB1"/>
</dbReference>
<dbReference type="PANTHER" id="PTHR13500:SF0">
    <property type="entry name" value="NUCLEOLAR PRE-RIBOSOMAL-ASSOCIATED PROTEIN 1"/>
    <property type="match status" value="1"/>
</dbReference>
<sequence>MSFLVLKPTVDIENVPEFYKLFLSSTVQYHHKERQWILTLIADSLIEPYDYNVLQKRYVIKLCLSLFTSNMSTMETRKLVLIILRSALKHQSVAKDLFYRSNLQSWITVTAQQSTLSRWEKVFLCQLFITLYEHIKTFMMNETNQNDIKSKNQIALQQKICQMLSRKMKQMLDEVDDSGRAVWSKKLDDLISSDWSEKEVVENDNA</sequence>
<gene>
    <name evidence="2" type="ORF">ASIM_LOCUS1340</name>
</gene>
<evidence type="ECO:0000313" key="4">
    <source>
        <dbReference type="WBParaSite" id="ASIM_0000146001-mRNA-1"/>
    </source>
</evidence>
<dbReference type="Pfam" id="PF16201">
    <property type="entry name" value="NopRA1"/>
    <property type="match status" value="1"/>
</dbReference>
<name>A0A0M3J1Q7_ANISI</name>
<dbReference type="AlphaFoldDB" id="A0A0M3J1Q7"/>
<feature type="domain" description="URB1 C-terminal" evidence="1">
    <location>
        <begin position="1"/>
        <end position="106"/>
    </location>
</feature>
<accession>A0A0M3J1Q7</accession>
<dbReference type="GO" id="GO:0000466">
    <property type="term" value="P:maturation of 5.8S rRNA from tricistronic rRNA transcript (SSU-rRNA, 5.8S rRNA, LSU-rRNA)"/>
    <property type="evidence" value="ECO:0007669"/>
    <property type="project" value="TreeGrafter"/>
</dbReference>
<evidence type="ECO:0000259" key="1">
    <source>
        <dbReference type="Pfam" id="PF16201"/>
    </source>
</evidence>
<dbReference type="GO" id="GO:0000463">
    <property type="term" value="P:maturation of LSU-rRNA from tricistronic rRNA transcript (SSU-rRNA, 5.8S rRNA, LSU-rRNA)"/>
    <property type="evidence" value="ECO:0007669"/>
    <property type="project" value="TreeGrafter"/>
</dbReference>
<reference evidence="4" key="1">
    <citation type="submission" date="2017-02" db="UniProtKB">
        <authorList>
            <consortium name="WormBaseParasite"/>
        </authorList>
    </citation>
    <scope>IDENTIFICATION</scope>
</reference>
<organism evidence="4">
    <name type="scientific">Anisakis simplex</name>
    <name type="common">Herring worm</name>
    <dbReference type="NCBI Taxonomy" id="6269"/>
    <lineage>
        <taxon>Eukaryota</taxon>
        <taxon>Metazoa</taxon>
        <taxon>Ecdysozoa</taxon>
        <taxon>Nematoda</taxon>
        <taxon>Chromadorea</taxon>
        <taxon>Rhabditida</taxon>
        <taxon>Spirurina</taxon>
        <taxon>Ascaridomorpha</taxon>
        <taxon>Ascaridoidea</taxon>
        <taxon>Anisakidae</taxon>
        <taxon>Anisakis</taxon>
        <taxon>Anisakis simplex complex</taxon>
    </lineage>
</organism>
<protein>
    <submittedName>
        <fullName evidence="4">Nucleolar pre-ribosomal-associated protein 1 (inferred by orthology to a human protein)</fullName>
    </submittedName>
</protein>
<dbReference type="EMBL" id="UYRR01001360">
    <property type="protein sequence ID" value="VDK18660.1"/>
    <property type="molecule type" value="Genomic_DNA"/>
</dbReference>
<dbReference type="PANTHER" id="PTHR13500">
    <property type="entry name" value="NUCLEOLAR PRERIBOSOMAL-ASSOCIATED PROTEIN 1"/>
    <property type="match status" value="1"/>
</dbReference>
<evidence type="ECO:0000313" key="3">
    <source>
        <dbReference type="Proteomes" id="UP000267096"/>
    </source>
</evidence>
<dbReference type="GO" id="GO:0005730">
    <property type="term" value="C:nucleolus"/>
    <property type="evidence" value="ECO:0007669"/>
    <property type="project" value="TreeGrafter"/>
</dbReference>
<dbReference type="InterPro" id="IPR032436">
    <property type="entry name" value="URB1_C"/>
</dbReference>
<proteinExistence type="predicted"/>
<reference evidence="2 3" key="2">
    <citation type="submission" date="2018-11" db="EMBL/GenBank/DDBJ databases">
        <authorList>
            <consortium name="Pathogen Informatics"/>
        </authorList>
    </citation>
    <scope>NUCLEOTIDE SEQUENCE [LARGE SCALE GENOMIC DNA]</scope>
</reference>
<dbReference type="WBParaSite" id="ASIM_0000146001-mRNA-1">
    <property type="protein sequence ID" value="ASIM_0000146001-mRNA-1"/>
    <property type="gene ID" value="ASIM_0000146001"/>
</dbReference>
<dbReference type="OrthoDB" id="72892at2759"/>
<dbReference type="Proteomes" id="UP000267096">
    <property type="component" value="Unassembled WGS sequence"/>
</dbReference>